<dbReference type="GO" id="GO:0004519">
    <property type="term" value="F:endonuclease activity"/>
    <property type="evidence" value="ECO:0007669"/>
    <property type="project" value="InterPro"/>
</dbReference>
<dbReference type="InterPro" id="IPR003615">
    <property type="entry name" value="HNH_nuc"/>
</dbReference>
<reference evidence="3" key="1">
    <citation type="journal article" date="2017" name="Proc. Natl. Acad. Sci. U.S.A.">
        <title>Simulation of Deepwater Horizon oil plume reveals substrate specialization within a complex community of hydrocarbon-degraders.</title>
        <authorList>
            <person name="Hu P."/>
            <person name="Dubinsky E.A."/>
            <person name="Probst A.J."/>
            <person name="Wang J."/>
            <person name="Sieber C.M.K."/>
            <person name="Tom L.M."/>
            <person name="Gardinali P."/>
            <person name="Banfield J.F."/>
            <person name="Atlas R.M."/>
            <person name="Andersen G.L."/>
        </authorList>
    </citation>
    <scope>NUCLEOTIDE SEQUENCE [LARGE SCALE GENOMIC DNA]</scope>
</reference>
<dbReference type="EMBL" id="MAAO01000001">
    <property type="protein sequence ID" value="OUS00279.1"/>
    <property type="molecule type" value="Genomic_DNA"/>
</dbReference>
<evidence type="ECO:0000313" key="2">
    <source>
        <dbReference type="EMBL" id="OUS00279.1"/>
    </source>
</evidence>
<dbReference type="Pfam" id="PF01844">
    <property type="entry name" value="HNH"/>
    <property type="match status" value="1"/>
</dbReference>
<name>A0A1Y5FD63_9BACT</name>
<organism evidence="2 3">
    <name type="scientific">Halobacteriovorax marinus</name>
    <dbReference type="NCBI Taxonomy" id="97084"/>
    <lineage>
        <taxon>Bacteria</taxon>
        <taxon>Pseudomonadati</taxon>
        <taxon>Bdellovibrionota</taxon>
        <taxon>Bacteriovoracia</taxon>
        <taxon>Bacteriovoracales</taxon>
        <taxon>Halobacteriovoraceae</taxon>
        <taxon>Halobacteriovorax</taxon>
    </lineage>
</organism>
<sequence>MEKYRDLYGSVSIFDIRKQYQIKLLTESIEWGYIRRALHSVKIASTCMCCGAIDSLEVDHILPKSIYPKLAFDISNLQILCCNCNSDKSNTDYTDYRNEEQKVKSESLTSNAWIKELNKRWISSLSQKEIFKKDKPKVDVKPLDSFELSDDELKIVMKISGQLDKWFFWKVKMIKKTNVSMFNKFCSIAIAKNRVEPRSFMSSVTQQVDSWLKNRKTI</sequence>
<evidence type="ECO:0000259" key="1">
    <source>
        <dbReference type="SMART" id="SM00507"/>
    </source>
</evidence>
<gene>
    <name evidence="2" type="ORF">A9Q84_00065</name>
</gene>
<dbReference type="GO" id="GO:0008270">
    <property type="term" value="F:zinc ion binding"/>
    <property type="evidence" value="ECO:0007669"/>
    <property type="project" value="InterPro"/>
</dbReference>
<feature type="domain" description="HNH nuclease" evidence="1">
    <location>
        <begin position="35"/>
        <end position="86"/>
    </location>
</feature>
<dbReference type="GO" id="GO:0003676">
    <property type="term" value="F:nucleic acid binding"/>
    <property type="evidence" value="ECO:0007669"/>
    <property type="project" value="InterPro"/>
</dbReference>
<dbReference type="CDD" id="cd00085">
    <property type="entry name" value="HNHc"/>
    <property type="match status" value="1"/>
</dbReference>
<dbReference type="SMART" id="SM00507">
    <property type="entry name" value="HNHc"/>
    <property type="match status" value="1"/>
</dbReference>
<evidence type="ECO:0000313" key="3">
    <source>
        <dbReference type="Proteomes" id="UP000196531"/>
    </source>
</evidence>
<dbReference type="Gene3D" id="1.10.30.50">
    <property type="match status" value="1"/>
</dbReference>
<dbReference type="Proteomes" id="UP000196531">
    <property type="component" value="Unassembled WGS sequence"/>
</dbReference>
<dbReference type="AlphaFoldDB" id="A0A1Y5FD63"/>
<proteinExistence type="predicted"/>
<dbReference type="InterPro" id="IPR002711">
    <property type="entry name" value="HNH"/>
</dbReference>
<comment type="caution">
    <text evidence="2">The sequence shown here is derived from an EMBL/GenBank/DDBJ whole genome shotgun (WGS) entry which is preliminary data.</text>
</comment>
<protein>
    <recommendedName>
        <fullName evidence="1">HNH nuclease domain-containing protein</fullName>
    </recommendedName>
</protein>
<accession>A0A1Y5FD63</accession>